<accession>A0A0W4ZTU0</accession>
<dbReference type="OrthoDB" id="5392176at2759"/>
<dbReference type="GeneID" id="28939563"/>
<protein>
    <submittedName>
        <fullName evidence="1">Uncharacterized protein</fullName>
    </submittedName>
</protein>
<dbReference type="RefSeq" id="XP_018230476.1">
    <property type="nucleotide sequence ID" value="XM_018373308.1"/>
</dbReference>
<dbReference type="Proteomes" id="UP000053447">
    <property type="component" value="Unassembled WGS sequence"/>
</dbReference>
<evidence type="ECO:0000313" key="2">
    <source>
        <dbReference type="Proteomes" id="UP000053447"/>
    </source>
</evidence>
<gene>
    <name evidence="1" type="ORF">T551_01045</name>
</gene>
<dbReference type="VEuPathDB" id="FungiDB:T551_01045"/>
<organism evidence="1 2">
    <name type="scientific">Pneumocystis jirovecii (strain RU7)</name>
    <name type="common">Human pneumocystis pneumonia agent</name>
    <dbReference type="NCBI Taxonomy" id="1408657"/>
    <lineage>
        <taxon>Eukaryota</taxon>
        <taxon>Fungi</taxon>
        <taxon>Dikarya</taxon>
        <taxon>Ascomycota</taxon>
        <taxon>Taphrinomycotina</taxon>
        <taxon>Pneumocystomycetes</taxon>
        <taxon>Pneumocystaceae</taxon>
        <taxon>Pneumocystis</taxon>
    </lineage>
</organism>
<reference evidence="2" key="1">
    <citation type="journal article" date="2016" name="Nat. Commun.">
        <title>Genome analysis of three Pneumocystis species reveals adaptation mechanisms to life exclusively in mammalian hosts.</title>
        <authorList>
            <person name="Ma L."/>
            <person name="Chen Z."/>
            <person name="Huang D.W."/>
            <person name="Kutty G."/>
            <person name="Ishihara M."/>
            <person name="Wang H."/>
            <person name="Abouelleil A."/>
            <person name="Bishop L."/>
            <person name="Davey E."/>
            <person name="Deng R."/>
            <person name="Deng X."/>
            <person name="Fan L."/>
            <person name="Fantoni G."/>
            <person name="Fitzgerald M."/>
            <person name="Gogineni E."/>
            <person name="Goldberg J.M."/>
            <person name="Handley G."/>
            <person name="Hu X."/>
            <person name="Huber C."/>
            <person name="Jiao X."/>
            <person name="Jones K."/>
            <person name="Levin J.Z."/>
            <person name="Liu Y."/>
            <person name="Macdonald P."/>
            <person name="Melnikov A."/>
            <person name="Raley C."/>
            <person name="Sassi M."/>
            <person name="Sherman B.T."/>
            <person name="Song X."/>
            <person name="Sykes S."/>
            <person name="Tran B."/>
            <person name="Walsh L."/>
            <person name="Xia Y."/>
            <person name="Yang J."/>
            <person name="Young S."/>
            <person name="Zeng Q."/>
            <person name="Zheng X."/>
            <person name="Stephens R."/>
            <person name="Nusbaum C."/>
            <person name="Birren B.W."/>
            <person name="Azadi P."/>
            <person name="Lempicki R.A."/>
            <person name="Cuomo C.A."/>
            <person name="Kovacs J.A."/>
        </authorList>
    </citation>
    <scope>NUCLEOTIDE SEQUENCE [LARGE SCALE GENOMIC DNA]</scope>
    <source>
        <strain evidence="2">RU7</strain>
    </source>
</reference>
<name>A0A0W4ZTU0_PNEJ7</name>
<keyword evidence="2" id="KW-1185">Reference proteome</keyword>
<proteinExistence type="predicted"/>
<sequence length="154" mass="17669">MDAFSFLKYLVRRVRKALCDISAKGPKLDDPIPLRKLSKKATNAYAASVKLSYNFTNAQKKDIFNKTNTSNTYQQHPNNPFLLKSACFKKKKTFKTSFRAVFPSQTDNYCTNTFHIKHSICEPPILLGPRSRSIMQQLEAYNCCPATLNLFKYI</sequence>
<dbReference type="AlphaFoldDB" id="A0A0W4ZTU0"/>
<comment type="caution">
    <text evidence="1">The sequence shown here is derived from an EMBL/GenBank/DDBJ whole genome shotgun (WGS) entry which is preliminary data.</text>
</comment>
<evidence type="ECO:0000313" key="1">
    <source>
        <dbReference type="EMBL" id="KTW31784.1"/>
    </source>
</evidence>
<dbReference type="EMBL" id="LFWA01000004">
    <property type="protein sequence ID" value="KTW31784.1"/>
    <property type="molecule type" value="Genomic_DNA"/>
</dbReference>